<evidence type="ECO:0000256" key="3">
    <source>
        <dbReference type="ARBA" id="ARBA00022692"/>
    </source>
</evidence>
<feature type="transmembrane region" description="Helical" evidence="6">
    <location>
        <begin position="222"/>
        <end position="243"/>
    </location>
</feature>
<evidence type="ECO:0000256" key="4">
    <source>
        <dbReference type="ARBA" id="ARBA00022989"/>
    </source>
</evidence>
<keyword evidence="4 6" id="KW-1133">Transmembrane helix</keyword>
<evidence type="ECO:0000256" key="5">
    <source>
        <dbReference type="ARBA" id="ARBA00023136"/>
    </source>
</evidence>
<evidence type="ECO:0000256" key="6">
    <source>
        <dbReference type="SAM" id="Phobius"/>
    </source>
</evidence>
<evidence type="ECO:0000256" key="1">
    <source>
        <dbReference type="ARBA" id="ARBA00004651"/>
    </source>
</evidence>
<keyword evidence="8" id="KW-1185">Reference proteome</keyword>
<comment type="subcellular location">
    <subcellularLocation>
        <location evidence="1">Cell membrane</location>
        <topology evidence="1">Multi-pass membrane protein</topology>
    </subcellularLocation>
</comment>
<reference evidence="7" key="1">
    <citation type="submission" date="2022-11" db="EMBL/GenBank/DDBJ databases">
        <title>Marilongibacter aestuarii gen. nov., sp. nov., isolated from tidal flat sediment.</title>
        <authorList>
            <person name="Jiayan W."/>
        </authorList>
    </citation>
    <scope>NUCLEOTIDE SEQUENCE</scope>
    <source>
        <strain evidence="7">Z1-6</strain>
    </source>
</reference>
<dbReference type="InterPro" id="IPR022791">
    <property type="entry name" value="L-PG_synthase/AglD"/>
</dbReference>
<dbReference type="RefSeq" id="WP_343332711.1">
    <property type="nucleotide sequence ID" value="NZ_JAPOHD010000015.1"/>
</dbReference>
<comment type="caution">
    <text evidence="7">The sequence shown here is derived from an EMBL/GenBank/DDBJ whole genome shotgun (WGS) entry which is preliminary data.</text>
</comment>
<accession>A0A9X3F4M1</accession>
<feature type="transmembrane region" description="Helical" evidence="6">
    <location>
        <begin position="36"/>
        <end position="59"/>
    </location>
</feature>
<feature type="transmembrane region" description="Helical" evidence="6">
    <location>
        <begin position="146"/>
        <end position="169"/>
    </location>
</feature>
<dbReference type="Proteomes" id="UP001145087">
    <property type="component" value="Unassembled WGS sequence"/>
</dbReference>
<feature type="transmembrane region" description="Helical" evidence="6">
    <location>
        <begin position="250"/>
        <end position="268"/>
    </location>
</feature>
<keyword evidence="5 6" id="KW-0472">Membrane</keyword>
<keyword evidence="3 6" id="KW-0812">Transmembrane</keyword>
<feature type="transmembrane region" description="Helical" evidence="6">
    <location>
        <begin position="197"/>
        <end position="216"/>
    </location>
</feature>
<name>A0A9X3F4M1_9BACT</name>
<dbReference type="Pfam" id="PF03706">
    <property type="entry name" value="LPG_synthase_TM"/>
    <property type="match status" value="1"/>
</dbReference>
<protein>
    <submittedName>
        <fullName evidence="7">Lysylphosphatidylglycerol synthase domain-containing protein</fullName>
    </submittedName>
</protein>
<organism evidence="7 8">
    <name type="scientific">Draconibacterium aestuarii</name>
    <dbReference type="NCBI Taxonomy" id="2998507"/>
    <lineage>
        <taxon>Bacteria</taxon>
        <taxon>Pseudomonadati</taxon>
        <taxon>Bacteroidota</taxon>
        <taxon>Bacteroidia</taxon>
        <taxon>Marinilabiliales</taxon>
        <taxon>Prolixibacteraceae</taxon>
        <taxon>Draconibacterium</taxon>
    </lineage>
</organism>
<evidence type="ECO:0000313" key="8">
    <source>
        <dbReference type="Proteomes" id="UP001145087"/>
    </source>
</evidence>
<gene>
    <name evidence="7" type="ORF">OU798_08495</name>
</gene>
<keyword evidence="2" id="KW-1003">Cell membrane</keyword>
<evidence type="ECO:0000256" key="2">
    <source>
        <dbReference type="ARBA" id="ARBA00022475"/>
    </source>
</evidence>
<sequence length="299" mass="33736">MDKLKKLLKVLLYLSFGFIIYYLYTFDYLQFSNVHFNLALLFTSLILLWSGFVVSTLSWKNSLHSHQIQITNQLAIYSHGISVFAKYIPGKVWVILGRASIVSEHKSSLTVLSAISLKEQLVYLLTGLIVSLFAIVWLPLHPLFSVFVGLTACALALFLFSKKIHWLILVTIKKLFKKDLDIPYVSIREALPMLKSILGYWFFWSVGFYILVLATYPNAPGIIAFAFPISVCYGLLAVIVPGGIGVRESIIVLFLTSAGMETSFAVTISLLQRLWFITGEIFIFGLALIMKNKIQDCEN</sequence>
<dbReference type="AlphaFoldDB" id="A0A9X3F4M1"/>
<feature type="transmembrane region" description="Helical" evidence="6">
    <location>
        <begin position="274"/>
        <end position="290"/>
    </location>
</feature>
<evidence type="ECO:0000313" key="7">
    <source>
        <dbReference type="EMBL" id="MCY1720378.1"/>
    </source>
</evidence>
<proteinExistence type="predicted"/>
<dbReference type="GO" id="GO:0005886">
    <property type="term" value="C:plasma membrane"/>
    <property type="evidence" value="ECO:0007669"/>
    <property type="project" value="UniProtKB-SubCell"/>
</dbReference>
<feature type="transmembrane region" description="Helical" evidence="6">
    <location>
        <begin position="7"/>
        <end position="24"/>
    </location>
</feature>
<feature type="transmembrane region" description="Helical" evidence="6">
    <location>
        <begin position="121"/>
        <end position="140"/>
    </location>
</feature>
<dbReference type="EMBL" id="JAPOHD010000015">
    <property type="protein sequence ID" value="MCY1720378.1"/>
    <property type="molecule type" value="Genomic_DNA"/>
</dbReference>